<evidence type="ECO:0000259" key="1">
    <source>
        <dbReference type="Pfam" id="PF01381"/>
    </source>
</evidence>
<reference evidence="2 3" key="1">
    <citation type="journal article" date="2015" name="PLoS ONE">
        <title>Genome Sequence of Bacillus endophyticus and Analysis of Its Companion Mechanism in the Ketogulonigenium vulgare-Bacillus Strain Consortium.</title>
        <authorList>
            <person name="Jia N."/>
            <person name="Du J."/>
            <person name="Ding M.Z."/>
            <person name="Gao F."/>
            <person name="Yuan Y.J."/>
        </authorList>
    </citation>
    <scope>NUCLEOTIDE SEQUENCE [LARGE SCALE GENOMIC DNA]</scope>
    <source>
        <strain evidence="2 3">Hbe603</strain>
    </source>
</reference>
<dbReference type="Gene3D" id="1.10.260.40">
    <property type="entry name" value="lambda repressor-like DNA-binding domains"/>
    <property type="match status" value="1"/>
</dbReference>
<dbReference type="InterPro" id="IPR001387">
    <property type="entry name" value="Cro/C1-type_HTH"/>
</dbReference>
<dbReference type="CDD" id="cd00093">
    <property type="entry name" value="HTH_XRE"/>
    <property type="match status" value="1"/>
</dbReference>
<keyword evidence="3" id="KW-1185">Reference proteome</keyword>
<evidence type="ECO:0000313" key="3">
    <source>
        <dbReference type="Proteomes" id="UP000036202"/>
    </source>
</evidence>
<sequence length="74" mass="8568">MWGIGKPKSKLGKWMDKRGLAQKDLAREAKVSENTITKACTNKEYIPRQDVMKKLLKAIRKVDPNAKMSDFWDM</sequence>
<gene>
    <name evidence="2" type="ORF">BEH_11850</name>
</gene>
<dbReference type="EMBL" id="CP011974">
    <property type="protein sequence ID" value="AKO92723.1"/>
    <property type="molecule type" value="Genomic_DNA"/>
</dbReference>
<proteinExistence type="predicted"/>
<accession>A0A0H4KWL9</accession>
<evidence type="ECO:0000313" key="2">
    <source>
        <dbReference type="EMBL" id="AKO92723.1"/>
    </source>
</evidence>
<dbReference type="OrthoDB" id="7568952at2"/>
<organism evidence="2 3">
    <name type="scientific">Priestia filamentosa</name>
    <dbReference type="NCBI Taxonomy" id="1402861"/>
    <lineage>
        <taxon>Bacteria</taxon>
        <taxon>Bacillati</taxon>
        <taxon>Bacillota</taxon>
        <taxon>Bacilli</taxon>
        <taxon>Bacillales</taxon>
        <taxon>Bacillaceae</taxon>
        <taxon>Priestia</taxon>
    </lineage>
</organism>
<dbReference type="AlphaFoldDB" id="A0A0H4KWL9"/>
<reference evidence="3" key="2">
    <citation type="submission" date="2015-06" db="EMBL/GenBank/DDBJ databases">
        <title>Genome Sequence of Bacillus endophyticus and Analysis of its Companion Mechanism in the Ketogulonigenium vulgare-Bacillus strain Consortium.</title>
        <authorList>
            <person name="Jia N."/>
            <person name="Du J."/>
            <person name="Ding M.-Z."/>
            <person name="Gao F."/>
            <person name="Yuan Y.-J."/>
        </authorList>
    </citation>
    <scope>NUCLEOTIDE SEQUENCE [LARGE SCALE GENOMIC DNA]</scope>
    <source>
        <strain evidence="3">Hbe603</strain>
    </source>
</reference>
<dbReference type="Proteomes" id="UP000036202">
    <property type="component" value="Chromosome"/>
</dbReference>
<dbReference type="PATRIC" id="fig|135735.6.peg.2482"/>
<feature type="domain" description="HTH cro/C1-type" evidence="1">
    <location>
        <begin position="13"/>
        <end position="62"/>
    </location>
</feature>
<dbReference type="RefSeq" id="WP_046217283.1">
    <property type="nucleotide sequence ID" value="NZ_CP011974.1"/>
</dbReference>
<name>A0A0H4KWL9_9BACI</name>
<dbReference type="KEGG" id="beo:BEH_11850"/>
<protein>
    <submittedName>
        <fullName evidence="2">XRE family transcriptional regulator</fullName>
    </submittedName>
</protein>
<dbReference type="Pfam" id="PF01381">
    <property type="entry name" value="HTH_3"/>
    <property type="match status" value="1"/>
</dbReference>
<dbReference type="SUPFAM" id="SSF47413">
    <property type="entry name" value="lambda repressor-like DNA-binding domains"/>
    <property type="match status" value="1"/>
</dbReference>
<dbReference type="GO" id="GO:0003677">
    <property type="term" value="F:DNA binding"/>
    <property type="evidence" value="ECO:0007669"/>
    <property type="project" value="InterPro"/>
</dbReference>
<dbReference type="InterPro" id="IPR010982">
    <property type="entry name" value="Lambda_DNA-bd_dom_sf"/>
</dbReference>